<protein>
    <submittedName>
        <fullName evidence="2">Uncharacterized protein</fullName>
    </submittedName>
</protein>
<reference evidence="2 3" key="1">
    <citation type="submission" date="2023-03" db="EMBL/GenBank/DDBJ databases">
        <title>High recombination rates correlate with genetic variation in Cardiocondyla obscurior ants.</title>
        <authorList>
            <person name="Errbii M."/>
        </authorList>
    </citation>
    <scope>NUCLEOTIDE SEQUENCE [LARGE SCALE GENOMIC DNA]</scope>
    <source>
        <strain evidence="2">Alpha-2009</strain>
        <tissue evidence="2">Whole body</tissue>
    </source>
</reference>
<keyword evidence="3" id="KW-1185">Reference proteome</keyword>
<feature type="signal peptide" evidence="1">
    <location>
        <begin position="1"/>
        <end position="19"/>
    </location>
</feature>
<dbReference type="EMBL" id="JADYXP020000001">
    <property type="protein sequence ID" value="KAL0133371.1"/>
    <property type="molecule type" value="Genomic_DNA"/>
</dbReference>
<organism evidence="2 3">
    <name type="scientific">Cardiocondyla obscurior</name>
    <dbReference type="NCBI Taxonomy" id="286306"/>
    <lineage>
        <taxon>Eukaryota</taxon>
        <taxon>Metazoa</taxon>
        <taxon>Ecdysozoa</taxon>
        <taxon>Arthropoda</taxon>
        <taxon>Hexapoda</taxon>
        <taxon>Insecta</taxon>
        <taxon>Pterygota</taxon>
        <taxon>Neoptera</taxon>
        <taxon>Endopterygota</taxon>
        <taxon>Hymenoptera</taxon>
        <taxon>Apocrita</taxon>
        <taxon>Aculeata</taxon>
        <taxon>Formicoidea</taxon>
        <taxon>Formicidae</taxon>
        <taxon>Myrmicinae</taxon>
        <taxon>Cardiocondyla</taxon>
    </lineage>
</organism>
<proteinExistence type="predicted"/>
<evidence type="ECO:0000313" key="3">
    <source>
        <dbReference type="Proteomes" id="UP001430953"/>
    </source>
</evidence>
<dbReference type="Proteomes" id="UP001430953">
    <property type="component" value="Unassembled WGS sequence"/>
</dbReference>
<comment type="caution">
    <text evidence="2">The sequence shown here is derived from an EMBL/GenBank/DDBJ whole genome shotgun (WGS) entry which is preliminary data.</text>
</comment>
<accession>A0AAW2H1S1</accession>
<dbReference type="AlphaFoldDB" id="A0AAW2H1S1"/>
<feature type="chain" id="PRO_5043351745" evidence="1">
    <location>
        <begin position="20"/>
        <end position="77"/>
    </location>
</feature>
<sequence length="77" mass="8836">MRFAIATCSLLLYLHGVYLAVNDAGPSVHVPAMENGEREKERGEEKRAHRKLGLRSHDKFMSRCARLRPWIEGDDKD</sequence>
<gene>
    <name evidence="2" type="ORF">PUN28_000841</name>
</gene>
<name>A0AAW2H1S1_9HYME</name>
<evidence type="ECO:0000256" key="1">
    <source>
        <dbReference type="SAM" id="SignalP"/>
    </source>
</evidence>
<evidence type="ECO:0000313" key="2">
    <source>
        <dbReference type="EMBL" id="KAL0133371.1"/>
    </source>
</evidence>
<keyword evidence="1" id="KW-0732">Signal</keyword>